<organism evidence="2 3">
    <name type="scientific">Vespula pensylvanica</name>
    <name type="common">Western yellow jacket</name>
    <name type="synonym">Wasp</name>
    <dbReference type="NCBI Taxonomy" id="30213"/>
    <lineage>
        <taxon>Eukaryota</taxon>
        <taxon>Metazoa</taxon>
        <taxon>Ecdysozoa</taxon>
        <taxon>Arthropoda</taxon>
        <taxon>Hexapoda</taxon>
        <taxon>Insecta</taxon>
        <taxon>Pterygota</taxon>
        <taxon>Neoptera</taxon>
        <taxon>Endopterygota</taxon>
        <taxon>Hymenoptera</taxon>
        <taxon>Apocrita</taxon>
        <taxon>Aculeata</taxon>
        <taxon>Vespoidea</taxon>
        <taxon>Vespidae</taxon>
        <taxon>Vespinae</taxon>
        <taxon>Vespula</taxon>
    </lineage>
</organism>
<proteinExistence type="predicted"/>
<reference evidence="2" key="1">
    <citation type="journal article" date="2020" name="G3 (Bethesda)">
        <title>High-Quality Assemblies for Three Invasive Social Wasps from the &lt;i&gt;Vespula&lt;/i&gt; Genus.</title>
        <authorList>
            <person name="Harrop T.W.R."/>
            <person name="Guhlin J."/>
            <person name="McLaughlin G.M."/>
            <person name="Permina E."/>
            <person name="Stockwell P."/>
            <person name="Gilligan J."/>
            <person name="Le Lec M.F."/>
            <person name="Gruber M.A.M."/>
            <person name="Quinn O."/>
            <person name="Lovegrove M."/>
            <person name="Duncan E.J."/>
            <person name="Remnant E.J."/>
            <person name="Van Eeckhoven J."/>
            <person name="Graham B."/>
            <person name="Knapp R.A."/>
            <person name="Langford K.W."/>
            <person name="Kronenberg Z."/>
            <person name="Press M.O."/>
            <person name="Eacker S.M."/>
            <person name="Wilson-Rankin E.E."/>
            <person name="Purcell J."/>
            <person name="Lester P.J."/>
            <person name="Dearden P.K."/>
        </authorList>
    </citation>
    <scope>NUCLEOTIDE SEQUENCE</scope>
    <source>
        <strain evidence="2">Volc-1</strain>
    </source>
</reference>
<protein>
    <submittedName>
        <fullName evidence="2">Uncharacterized protein</fullName>
    </submittedName>
</protein>
<dbReference type="Proteomes" id="UP000600918">
    <property type="component" value="Unassembled WGS sequence"/>
</dbReference>
<dbReference type="EMBL" id="JACSDY010000007">
    <property type="protein sequence ID" value="KAF7423099.1"/>
    <property type="molecule type" value="Genomic_DNA"/>
</dbReference>
<evidence type="ECO:0000256" key="1">
    <source>
        <dbReference type="SAM" id="MobiDB-lite"/>
    </source>
</evidence>
<feature type="compositionally biased region" description="Polar residues" evidence="1">
    <location>
        <begin position="1"/>
        <end position="10"/>
    </location>
</feature>
<dbReference type="AlphaFoldDB" id="A0A834NZZ4"/>
<keyword evidence="3" id="KW-1185">Reference proteome</keyword>
<sequence length="180" mass="21383">MGKSSFNLQTKLIHRARLSRSQVEKIANHKRQEEEKEKKKEEEEEEEEEEKKKRRRMMMAIKDEDENDDENDDDDDDGGGSGEAFEKKQLSARGRQSEIKRFTATSSRKLQNLRAKGEERPPFGYSKLHFPRKIIAQTCDKLSDYGRKFEPPVLLTIENLLSILKFKQPRWMIKDEYYRK</sequence>
<comment type="caution">
    <text evidence="2">The sequence shown here is derived from an EMBL/GenBank/DDBJ whole genome shotgun (WGS) entry which is preliminary data.</text>
</comment>
<feature type="region of interest" description="Disordered" evidence="1">
    <location>
        <begin position="1"/>
        <end position="118"/>
    </location>
</feature>
<evidence type="ECO:0000313" key="3">
    <source>
        <dbReference type="Proteomes" id="UP000600918"/>
    </source>
</evidence>
<feature type="compositionally biased region" description="Acidic residues" evidence="1">
    <location>
        <begin position="63"/>
        <end position="78"/>
    </location>
</feature>
<feature type="compositionally biased region" description="Basic and acidic residues" evidence="1">
    <location>
        <begin position="84"/>
        <end position="101"/>
    </location>
</feature>
<accession>A0A834NZZ4</accession>
<feature type="compositionally biased region" description="Basic and acidic residues" evidence="1">
    <location>
        <begin position="22"/>
        <end position="41"/>
    </location>
</feature>
<name>A0A834NZZ4_VESPE</name>
<gene>
    <name evidence="2" type="ORF">H0235_008382</name>
</gene>
<evidence type="ECO:0000313" key="2">
    <source>
        <dbReference type="EMBL" id="KAF7423099.1"/>
    </source>
</evidence>